<reference evidence="2" key="1">
    <citation type="journal article" date="2020" name="Fungal Divers.">
        <title>Resolving the Mortierellaceae phylogeny through synthesis of multi-gene phylogenetics and phylogenomics.</title>
        <authorList>
            <person name="Vandepol N."/>
            <person name="Liber J."/>
            <person name="Desiro A."/>
            <person name="Na H."/>
            <person name="Kennedy M."/>
            <person name="Barry K."/>
            <person name="Grigoriev I.V."/>
            <person name="Miller A.N."/>
            <person name="O'Donnell K."/>
            <person name="Stajich J.E."/>
            <person name="Bonito G."/>
        </authorList>
    </citation>
    <scope>NUCLEOTIDE SEQUENCE</scope>
    <source>
        <strain evidence="2">NRRL 2769</strain>
    </source>
</reference>
<feature type="signal peptide" evidence="1">
    <location>
        <begin position="1"/>
        <end position="20"/>
    </location>
</feature>
<evidence type="ECO:0000256" key="1">
    <source>
        <dbReference type="SAM" id="SignalP"/>
    </source>
</evidence>
<feature type="non-terminal residue" evidence="2">
    <location>
        <position position="157"/>
    </location>
</feature>
<dbReference type="InterPro" id="IPR052766">
    <property type="entry name" value="S41A_metabolite_peptidase"/>
</dbReference>
<sequence length="157" mass="17417">MLNILKTLILSTGLAALVRSAPVPVSQDPCAIIARASQNLTVQHVSDCYKSIEYNSVEAKATLASLYTLYNDFWIFRDSAMTPNQALPFTNPPVDIIAGLAKINQTAYTRDFDFHSDLTYLIKSLNDAHCTYMPNCYNSYVFEQPIGLYAPVVNGVQ</sequence>
<dbReference type="EMBL" id="JAAAID010004736">
    <property type="protein sequence ID" value="KAF9992270.1"/>
    <property type="molecule type" value="Genomic_DNA"/>
</dbReference>
<keyword evidence="3" id="KW-1185">Reference proteome</keyword>
<name>A0A9P6MCN1_9FUNG</name>
<comment type="caution">
    <text evidence="2">The sequence shown here is derived from an EMBL/GenBank/DDBJ whole genome shotgun (WGS) entry which is preliminary data.</text>
</comment>
<accession>A0A9P6MCN1</accession>
<dbReference type="PANTHER" id="PTHR37049:SF4">
    <property type="entry name" value="RHODANESE DOMAIN-CONTAINING PROTEIN"/>
    <property type="match status" value="1"/>
</dbReference>
<dbReference type="Proteomes" id="UP000703661">
    <property type="component" value="Unassembled WGS sequence"/>
</dbReference>
<feature type="chain" id="PRO_5040219707" description="Secreted protein" evidence="1">
    <location>
        <begin position="21"/>
        <end position="157"/>
    </location>
</feature>
<evidence type="ECO:0008006" key="4">
    <source>
        <dbReference type="Google" id="ProtNLM"/>
    </source>
</evidence>
<evidence type="ECO:0000313" key="2">
    <source>
        <dbReference type="EMBL" id="KAF9992270.1"/>
    </source>
</evidence>
<organism evidence="2 3">
    <name type="scientific">Entomortierella chlamydospora</name>
    <dbReference type="NCBI Taxonomy" id="101097"/>
    <lineage>
        <taxon>Eukaryota</taxon>
        <taxon>Fungi</taxon>
        <taxon>Fungi incertae sedis</taxon>
        <taxon>Mucoromycota</taxon>
        <taxon>Mortierellomycotina</taxon>
        <taxon>Mortierellomycetes</taxon>
        <taxon>Mortierellales</taxon>
        <taxon>Mortierellaceae</taxon>
        <taxon>Entomortierella</taxon>
    </lineage>
</organism>
<proteinExistence type="predicted"/>
<dbReference type="AlphaFoldDB" id="A0A9P6MCN1"/>
<evidence type="ECO:0000313" key="3">
    <source>
        <dbReference type="Proteomes" id="UP000703661"/>
    </source>
</evidence>
<keyword evidence="1" id="KW-0732">Signal</keyword>
<gene>
    <name evidence="2" type="ORF">BGZ80_008631</name>
</gene>
<protein>
    <recommendedName>
        <fullName evidence="4">Secreted protein</fullName>
    </recommendedName>
</protein>
<dbReference type="PANTHER" id="PTHR37049">
    <property type="entry name" value="PEPTIDASE S41 FAMILY PROTEIN"/>
    <property type="match status" value="1"/>
</dbReference>